<feature type="region of interest" description="Disordered" evidence="1">
    <location>
        <begin position="144"/>
        <end position="218"/>
    </location>
</feature>
<feature type="compositionally biased region" description="Polar residues" evidence="1">
    <location>
        <begin position="353"/>
        <end position="364"/>
    </location>
</feature>
<evidence type="ECO:0000256" key="1">
    <source>
        <dbReference type="SAM" id="MobiDB-lite"/>
    </source>
</evidence>
<organism evidence="2 3">
    <name type="scientific">Dendrobium nobile</name>
    <name type="common">Orchid</name>
    <dbReference type="NCBI Taxonomy" id="94219"/>
    <lineage>
        <taxon>Eukaryota</taxon>
        <taxon>Viridiplantae</taxon>
        <taxon>Streptophyta</taxon>
        <taxon>Embryophyta</taxon>
        <taxon>Tracheophyta</taxon>
        <taxon>Spermatophyta</taxon>
        <taxon>Magnoliopsida</taxon>
        <taxon>Liliopsida</taxon>
        <taxon>Asparagales</taxon>
        <taxon>Orchidaceae</taxon>
        <taxon>Epidendroideae</taxon>
        <taxon>Malaxideae</taxon>
        <taxon>Dendrobiinae</taxon>
        <taxon>Dendrobium</taxon>
    </lineage>
</organism>
<name>A0A8T3BQX2_DENNO</name>
<dbReference type="EMBL" id="JAGYWB010000006">
    <property type="protein sequence ID" value="KAI0518860.1"/>
    <property type="molecule type" value="Genomic_DNA"/>
</dbReference>
<dbReference type="PANTHER" id="PTHR34810:SF1">
    <property type="entry name" value="DNA-BINDING PROTEIN BIN4"/>
    <property type="match status" value="1"/>
</dbReference>
<reference evidence="2" key="1">
    <citation type="journal article" date="2022" name="Front. Genet.">
        <title>Chromosome-Scale Assembly of the Dendrobium nobile Genome Provides Insights Into the Molecular Mechanism of the Biosynthesis of the Medicinal Active Ingredient of Dendrobium.</title>
        <authorList>
            <person name="Xu Q."/>
            <person name="Niu S.-C."/>
            <person name="Li K.-L."/>
            <person name="Zheng P.-J."/>
            <person name="Zhang X.-J."/>
            <person name="Jia Y."/>
            <person name="Liu Y."/>
            <person name="Niu Y.-X."/>
            <person name="Yu L.-H."/>
            <person name="Chen D.-F."/>
            <person name="Zhang G.-Q."/>
        </authorList>
    </citation>
    <scope>NUCLEOTIDE SEQUENCE</scope>
    <source>
        <tissue evidence="2">Leaf</tissue>
    </source>
</reference>
<comment type="caution">
    <text evidence="2">The sequence shown here is derived from an EMBL/GenBank/DDBJ whole genome shotgun (WGS) entry which is preliminary data.</text>
</comment>
<dbReference type="Proteomes" id="UP000829196">
    <property type="component" value="Unassembled WGS sequence"/>
</dbReference>
<accession>A0A8T3BQX2</accession>
<dbReference type="AlphaFoldDB" id="A0A8T3BQX2"/>
<dbReference type="InterPro" id="IPR033246">
    <property type="entry name" value="BIN4"/>
</dbReference>
<feature type="region of interest" description="Disordered" evidence="1">
    <location>
        <begin position="353"/>
        <end position="409"/>
    </location>
</feature>
<dbReference type="GO" id="GO:0003690">
    <property type="term" value="F:double-stranded DNA binding"/>
    <property type="evidence" value="ECO:0007669"/>
    <property type="project" value="InterPro"/>
</dbReference>
<sequence>MDALRHWLGSVMTLLNRCIHSPIVASVHRYNHPPLQCWVIWHCDTLIQHCDADSAWSCPCECYNSVPASQKFESVYNPFTCRWPVKALHPSFLLLRNAGKEAGCSLTKAIAEGSQTDVALKAMGSSSGESIDWIREFKAPDRSFELSSDTSPEVTPKPSHDGHNEVERLRKKRDTVLISSGEDTPVSKSGKPNTYKRKTHIPKAEALDAPVDGQEDTKAKPVTSLVSRLPLVFPEKVQRSKALVECDGESIDLSGDVGAVGRIIVSKGSSGNNELFLDLKGTIYKSTIVPSRTFCIVSVGQSEAKIEAIMNDFVRLEPQSNMFEAETLIEGTLDGFSFYSDEEGEKVSKVFVQQSDPNNENEGQANKRARGKSEKSLVTPNKKKKPSAKAPKKAPRKSQVAKRAKKSKR</sequence>
<dbReference type="GO" id="GO:0042023">
    <property type="term" value="P:DNA endoreduplication"/>
    <property type="evidence" value="ECO:0007669"/>
    <property type="project" value="InterPro"/>
</dbReference>
<proteinExistence type="predicted"/>
<feature type="compositionally biased region" description="Polar residues" evidence="1">
    <location>
        <begin position="177"/>
        <end position="192"/>
    </location>
</feature>
<gene>
    <name evidence="2" type="ORF">KFK09_006297</name>
</gene>
<dbReference type="PANTHER" id="PTHR34810">
    <property type="entry name" value="DNA-BINDING PROTEIN BIN4"/>
    <property type="match status" value="1"/>
</dbReference>
<dbReference type="GO" id="GO:0051276">
    <property type="term" value="P:chromosome organization"/>
    <property type="evidence" value="ECO:0007669"/>
    <property type="project" value="TreeGrafter"/>
</dbReference>
<evidence type="ECO:0000313" key="2">
    <source>
        <dbReference type="EMBL" id="KAI0518860.1"/>
    </source>
</evidence>
<dbReference type="OrthoDB" id="549068at2759"/>
<evidence type="ECO:0000313" key="3">
    <source>
        <dbReference type="Proteomes" id="UP000829196"/>
    </source>
</evidence>
<feature type="compositionally biased region" description="Basic residues" evidence="1">
    <location>
        <begin position="381"/>
        <end position="409"/>
    </location>
</feature>
<keyword evidence="3" id="KW-1185">Reference proteome</keyword>
<dbReference type="GO" id="GO:0005634">
    <property type="term" value="C:nucleus"/>
    <property type="evidence" value="ECO:0007669"/>
    <property type="project" value="TreeGrafter"/>
</dbReference>
<dbReference type="GO" id="GO:0009330">
    <property type="term" value="C:DNA topoisomerase type II (double strand cut, ATP-hydrolyzing) complex"/>
    <property type="evidence" value="ECO:0007669"/>
    <property type="project" value="InterPro"/>
</dbReference>
<protein>
    <recommendedName>
        <fullName evidence="4">DNA-binding protein BIN4</fullName>
    </recommendedName>
</protein>
<feature type="compositionally biased region" description="Basic and acidic residues" evidence="1">
    <location>
        <begin position="158"/>
        <end position="168"/>
    </location>
</feature>
<evidence type="ECO:0008006" key="4">
    <source>
        <dbReference type="Google" id="ProtNLM"/>
    </source>
</evidence>